<evidence type="ECO:0000313" key="4">
    <source>
        <dbReference type="EMBL" id="MBJ6125691.1"/>
    </source>
</evidence>
<keyword evidence="2" id="KW-0479">Metal-binding</keyword>
<proteinExistence type="inferred from homology"/>
<keyword evidence="3 4" id="KW-0378">Hydrolase</keyword>
<comment type="caution">
    <text evidence="4">The sequence shown here is derived from an EMBL/GenBank/DDBJ whole genome shotgun (WGS) entry which is preliminary data.</text>
</comment>
<reference evidence="5" key="1">
    <citation type="submission" date="2020-12" db="EMBL/GenBank/DDBJ databases">
        <title>Hymenobacter sp.</title>
        <authorList>
            <person name="Kim M.K."/>
        </authorList>
    </citation>
    <scope>NUCLEOTIDE SEQUENCE [LARGE SCALE GENOMIC DNA]</scope>
    <source>
        <strain evidence="5">BT325</strain>
    </source>
</reference>
<dbReference type="Pfam" id="PF01026">
    <property type="entry name" value="TatD_DNase"/>
    <property type="match status" value="1"/>
</dbReference>
<dbReference type="Gene3D" id="3.20.20.140">
    <property type="entry name" value="Metal-dependent hydrolases"/>
    <property type="match status" value="1"/>
</dbReference>
<dbReference type="RefSeq" id="WP_199048697.1">
    <property type="nucleotide sequence ID" value="NZ_JAELXT010000007.1"/>
</dbReference>
<comment type="similarity">
    <text evidence="1">Belongs to the metallo-dependent hydrolases superfamily. TatD-type hydrolase family.</text>
</comment>
<evidence type="ECO:0000256" key="2">
    <source>
        <dbReference type="ARBA" id="ARBA00022723"/>
    </source>
</evidence>
<dbReference type="InterPro" id="IPR018228">
    <property type="entry name" value="DNase_TatD-rel_CS"/>
</dbReference>
<evidence type="ECO:0000313" key="5">
    <source>
        <dbReference type="Proteomes" id="UP000620670"/>
    </source>
</evidence>
<dbReference type="InterPro" id="IPR032466">
    <property type="entry name" value="Metal_Hydrolase"/>
</dbReference>
<dbReference type="Proteomes" id="UP000620670">
    <property type="component" value="Unassembled WGS sequence"/>
</dbReference>
<dbReference type="GO" id="GO:0016787">
    <property type="term" value="F:hydrolase activity"/>
    <property type="evidence" value="ECO:0007669"/>
    <property type="project" value="UniProtKB-KW"/>
</dbReference>
<dbReference type="PROSITE" id="PS01137">
    <property type="entry name" value="TATD_1"/>
    <property type="match status" value="1"/>
</dbReference>
<protein>
    <submittedName>
        <fullName evidence="4">TatD family hydrolase</fullName>
    </submittedName>
</protein>
<dbReference type="PROSITE" id="PS01090">
    <property type="entry name" value="TATD_2"/>
    <property type="match status" value="1"/>
</dbReference>
<dbReference type="PANTHER" id="PTHR46124:SF2">
    <property type="entry name" value="D-AMINOACYL-TRNA DEACYLASE"/>
    <property type="match status" value="1"/>
</dbReference>
<sequence length="269" mass="29451">MLVDSHCHLDFPDFQSRLPEVLSAAAAAGVGRMVTISTHVARFDTYRALAEAHESIFCTIGTHPHNAAVEPDVPSGRLIELSHHPRCVAIGEAGLDYHYDKSPRGVQQRVFRTHIEAARETGLPLVIHARNADEDMIRILSEEMGRGRFDAVLHCFSSGEKLAQVGVELGLYVSFSGILTFRNSEEIRRIATAVPHDRLLVETDAPYLAPVPYRGKTNEPAFVAHTAHVLSEVIGVTDETIAGLTTANFYRLFAKAAAADAEYRQALAS</sequence>
<organism evidence="4 5">
    <name type="scientific">Microvirga splendida</name>
    <dbReference type="NCBI Taxonomy" id="2795727"/>
    <lineage>
        <taxon>Bacteria</taxon>
        <taxon>Pseudomonadati</taxon>
        <taxon>Pseudomonadota</taxon>
        <taxon>Alphaproteobacteria</taxon>
        <taxon>Hyphomicrobiales</taxon>
        <taxon>Methylobacteriaceae</taxon>
        <taxon>Microvirga</taxon>
    </lineage>
</organism>
<gene>
    <name evidence="4" type="ORF">JAO75_09775</name>
</gene>
<dbReference type="InterPro" id="IPR015991">
    <property type="entry name" value="TatD/YcfH-like"/>
</dbReference>
<name>A0ABS0Y063_9HYPH</name>
<dbReference type="CDD" id="cd01310">
    <property type="entry name" value="TatD_DNAse"/>
    <property type="match status" value="1"/>
</dbReference>
<dbReference type="SUPFAM" id="SSF51556">
    <property type="entry name" value="Metallo-dependent hydrolases"/>
    <property type="match status" value="1"/>
</dbReference>
<dbReference type="InterPro" id="IPR001130">
    <property type="entry name" value="TatD-like"/>
</dbReference>
<dbReference type="NCBIfam" id="TIGR00010">
    <property type="entry name" value="YchF/TatD family DNA exonuclease"/>
    <property type="match status" value="1"/>
</dbReference>
<accession>A0ABS0Y063</accession>
<dbReference type="PIRSF" id="PIRSF005902">
    <property type="entry name" value="DNase_TatD"/>
    <property type="match status" value="1"/>
</dbReference>
<evidence type="ECO:0000256" key="3">
    <source>
        <dbReference type="ARBA" id="ARBA00022801"/>
    </source>
</evidence>
<dbReference type="EMBL" id="JAELXT010000007">
    <property type="protein sequence ID" value="MBJ6125691.1"/>
    <property type="molecule type" value="Genomic_DNA"/>
</dbReference>
<evidence type="ECO:0000256" key="1">
    <source>
        <dbReference type="ARBA" id="ARBA00009275"/>
    </source>
</evidence>
<keyword evidence="5" id="KW-1185">Reference proteome</keyword>
<dbReference type="PANTHER" id="PTHR46124">
    <property type="entry name" value="D-AMINOACYL-TRNA DEACYLASE"/>
    <property type="match status" value="1"/>
</dbReference>